<proteinExistence type="predicted"/>
<organism evidence="1 2">
    <name type="scientific">Rubus argutus</name>
    <name type="common">Southern blackberry</name>
    <dbReference type="NCBI Taxonomy" id="59490"/>
    <lineage>
        <taxon>Eukaryota</taxon>
        <taxon>Viridiplantae</taxon>
        <taxon>Streptophyta</taxon>
        <taxon>Embryophyta</taxon>
        <taxon>Tracheophyta</taxon>
        <taxon>Spermatophyta</taxon>
        <taxon>Magnoliopsida</taxon>
        <taxon>eudicotyledons</taxon>
        <taxon>Gunneridae</taxon>
        <taxon>Pentapetalae</taxon>
        <taxon>rosids</taxon>
        <taxon>fabids</taxon>
        <taxon>Rosales</taxon>
        <taxon>Rosaceae</taxon>
        <taxon>Rosoideae</taxon>
        <taxon>Rosoideae incertae sedis</taxon>
        <taxon>Rubus</taxon>
    </lineage>
</organism>
<reference evidence="1 2" key="1">
    <citation type="journal article" date="2023" name="G3 (Bethesda)">
        <title>A chromosome-length genome assembly and annotation of blackberry (Rubus argutus, cv. 'Hillquist').</title>
        <authorList>
            <person name="Bruna T."/>
            <person name="Aryal R."/>
            <person name="Dudchenko O."/>
            <person name="Sargent D.J."/>
            <person name="Mead D."/>
            <person name="Buti M."/>
            <person name="Cavallini A."/>
            <person name="Hytonen T."/>
            <person name="Andres J."/>
            <person name="Pham M."/>
            <person name="Weisz D."/>
            <person name="Mascagni F."/>
            <person name="Usai G."/>
            <person name="Natali L."/>
            <person name="Bassil N."/>
            <person name="Fernandez G.E."/>
            <person name="Lomsadze A."/>
            <person name="Armour M."/>
            <person name="Olukolu B."/>
            <person name="Poorten T."/>
            <person name="Britton C."/>
            <person name="Davik J."/>
            <person name="Ashrafi H."/>
            <person name="Aiden E.L."/>
            <person name="Borodovsky M."/>
            <person name="Worthington M."/>
        </authorList>
    </citation>
    <scope>NUCLEOTIDE SEQUENCE [LARGE SCALE GENOMIC DNA]</scope>
    <source>
        <strain evidence="1">PI 553951</strain>
    </source>
</reference>
<dbReference type="AlphaFoldDB" id="A0AAW1XUV4"/>
<evidence type="ECO:0000313" key="1">
    <source>
        <dbReference type="EMBL" id="KAK9940602.1"/>
    </source>
</evidence>
<evidence type="ECO:0000313" key="2">
    <source>
        <dbReference type="Proteomes" id="UP001457282"/>
    </source>
</evidence>
<sequence>MLRPAARHFCVVVGQVCLDIVCPWVALLGSLVYGGCGVGLAGLAVFDWFMPRAHWLYGGKIRVVFGCLISDVTLMLFEAECGGWAEVNGVGARSVLGGSQFNSDLTRFFGKGGVMVVEGRHGWGCDGSGGPLTVMMVLGIDQIVG</sequence>
<protein>
    <submittedName>
        <fullName evidence="1">Uncharacterized protein</fullName>
    </submittedName>
</protein>
<name>A0AAW1XUV4_RUBAR</name>
<gene>
    <name evidence="1" type="ORF">M0R45_017255</name>
</gene>
<dbReference type="Proteomes" id="UP001457282">
    <property type="component" value="Unassembled WGS sequence"/>
</dbReference>
<accession>A0AAW1XUV4</accession>
<keyword evidence="2" id="KW-1185">Reference proteome</keyword>
<comment type="caution">
    <text evidence="1">The sequence shown here is derived from an EMBL/GenBank/DDBJ whole genome shotgun (WGS) entry which is preliminary data.</text>
</comment>
<dbReference type="EMBL" id="JBEDUW010000003">
    <property type="protein sequence ID" value="KAK9940602.1"/>
    <property type="molecule type" value="Genomic_DNA"/>
</dbReference>